<dbReference type="AlphaFoldDB" id="A0A8J6TN48"/>
<evidence type="ECO:0000259" key="1">
    <source>
        <dbReference type="SMART" id="SM00901"/>
    </source>
</evidence>
<evidence type="ECO:0000313" key="3">
    <source>
        <dbReference type="Proteomes" id="UP000603434"/>
    </source>
</evidence>
<dbReference type="Pfam" id="PF08867">
    <property type="entry name" value="FRG"/>
    <property type="match status" value="1"/>
</dbReference>
<reference evidence="2 3" key="1">
    <citation type="submission" date="2020-08" db="EMBL/GenBank/DDBJ databases">
        <title>Bridging the membrane lipid divide: bacteria of the FCB group superphylum have the potential to synthesize archaeal ether lipids.</title>
        <authorList>
            <person name="Villanueva L."/>
            <person name="Von Meijenfeldt F.A.B."/>
            <person name="Westbye A.B."/>
            <person name="Yadav S."/>
            <person name="Hopmans E.C."/>
            <person name="Dutilh B.E."/>
            <person name="Sinninghe Damste J.S."/>
        </authorList>
    </citation>
    <scope>NUCLEOTIDE SEQUENCE [LARGE SCALE GENOMIC DNA]</scope>
    <source>
        <strain evidence="2">NIOZ-UU30</strain>
    </source>
</reference>
<feature type="domain" description="FRG" evidence="1">
    <location>
        <begin position="35"/>
        <end position="146"/>
    </location>
</feature>
<dbReference type="SMART" id="SM00901">
    <property type="entry name" value="FRG"/>
    <property type="match status" value="1"/>
</dbReference>
<comment type="caution">
    <text evidence="2">The sequence shown here is derived from an EMBL/GenBank/DDBJ whole genome shotgun (WGS) entry which is preliminary data.</text>
</comment>
<name>A0A8J6TN48_9BACT</name>
<evidence type="ECO:0000313" key="2">
    <source>
        <dbReference type="EMBL" id="MBC8362091.1"/>
    </source>
</evidence>
<proteinExistence type="predicted"/>
<gene>
    <name evidence="2" type="ORF">H8E23_11910</name>
</gene>
<protein>
    <submittedName>
        <fullName evidence="2">FRG domain-containing protein</fullName>
    </submittedName>
</protein>
<dbReference type="EMBL" id="JACNJH010000169">
    <property type="protein sequence ID" value="MBC8362091.1"/>
    <property type="molecule type" value="Genomic_DNA"/>
</dbReference>
<accession>A0A8J6TN48</accession>
<dbReference type="InterPro" id="IPR014966">
    <property type="entry name" value="FRG-dom"/>
</dbReference>
<organism evidence="2 3">
    <name type="scientific">Candidatus Desulfatibia profunda</name>
    <dbReference type="NCBI Taxonomy" id="2841695"/>
    <lineage>
        <taxon>Bacteria</taxon>
        <taxon>Pseudomonadati</taxon>
        <taxon>Thermodesulfobacteriota</taxon>
        <taxon>Desulfobacteria</taxon>
        <taxon>Desulfobacterales</taxon>
        <taxon>Desulfobacterales incertae sedis</taxon>
        <taxon>Candidatus Desulfatibia</taxon>
    </lineage>
</organism>
<dbReference type="Proteomes" id="UP000603434">
    <property type="component" value="Unassembled WGS sequence"/>
</dbReference>
<sequence length="265" mass="31170">MDQSLAIQFNQIDTWTKYAFHIHRYTKILYEPLFRGQGNKFRGAGCTDSGWRLEPSLYRKPKTSHPRFIDCVKAILKDNKCQSLIAKAVGRNLNKDVEADRELLIGLMRHLGFQTPLLDWTKNPFVAAYFAFRNIHEDSDEVSIFVFDQKAWLNNQNPLTSRDLNILKLQELEHIIPRQKTQESVYVYSRAEEIFSELLGDELEGKNYFIAYCTLSIHDRKKVLNDLREMDIYYDKLFPDEKKVEEMKRSIDDAMKDLLNFNNST</sequence>